<proteinExistence type="predicted"/>
<dbReference type="EMBL" id="RJJR01000002">
    <property type="protein sequence ID" value="RNI38872.1"/>
    <property type="molecule type" value="Genomic_DNA"/>
</dbReference>
<dbReference type="AlphaFoldDB" id="A0A3M9NM58"/>
<name>A0A3M9NM58_9BACT</name>
<dbReference type="SUPFAM" id="SSF53756">
    <property type="entry name" value="UDP-Glycosyltransferase/glycogen phosphorylase"/>
    <property type="match status" value="1"/>
</dbReference>
<dbReference type="Proteomes" id="UP000267223">
    <property type="component" value="Unassembled WGS sequence"/>
</dbReference>
<dbReference type="Gene3D" id="3.40.50.2000">
    <property type="entry name" value="Glycogen Phosphorylase B"/>
    <property type="match status" value="1"/>
</dbReference>
<reference evidence="1 2" key="1">
    <citation type="submission" date="2018-11" db="EMBL/GenBank/DDBJ databases">
        <title>Draft genome sequence of Ferruginibacter sp. BO-59.</title>
        <authorList>
            <person name="Im W.T."/>
        </authorList>
    </citation>
    <scope>NUCLEOTIDE SEQUENCE [LARGE SCALE GENOMIC DNA]</scope>
    <source>
        <strain evidence="1 2">BO-59</strain>
    </source>
</reference>
<evidence type="ECO:0000313" key="1">
    <source>
        <dbReference type="EMBL" id="RNI38872.1"/>
    </source>
</evidence>
<accession>A0A3M9NM58</accession>
<keyword evidence="2" id="KW-1185">Reference proteome</keyword>
<comment type="caution">
    <text evidence="1">The sequence shown here is derived from an EMBL/GenBank/DDBJ whole genome shotgun (WGS) entry which is preliminary data.</text>
</comment>
<dbReference type="RefSeq" id="WP_123119435.1">
    <property type="nucleotide sequence ID" value="NZ_RJJR01000002.1"/>
</dbReference>
<protein>
    <recommendedName>
        <fullName evidence="3">Glycosyltransferase</fullName>
    </recommendedName>
</protein>
<evidence type="ECO:0000313" key="2">
    <source>
        <dbReference type="Proteomes" id="UP000267223"/>
    </source>
</evidence>
<evidence type="ECO:0008006" key="3">
    <source>
        <dbReference type="Google" id="ProtNLM"/>
    </source>
</evidence>
<gene>
    <name evidence="1" type="ORF">EFY79_04205</name>
</gene>
<dbReference type="OrthoDB" id="5472311at2"/>
<sequence length="348" mass="41251">MSIKDLKIGYVPYLPDLSQPGDRRRFPFFAKRYDIKFEIAQFERNYDIILVTATSNLSKWLLYKKNHPKTKFIFEMVDSLIFPSDKFDTLFKGTGKFLLRKEVSLYVNYKNLIIQWIKNADLVICSSNELKKNVEKWNTNVLLSRDYLQNEYKLAKTEYSINGKMKLLWEGQGVILSQFLFFKEMLQEINSFCELHIITTEKYPLFGNLIHRDVEKMLKKLPIETTFHKWDIERNREIFSYCDCGIIPISPKNKLAWYKPANKLISFWFSGIPTVVSNTPAYSELMNNADSYFYCSNIDEWVSKLNMIKNLTEEERKRIAMKNLAYASKNFSNEIIDMTWKNIFKKLS</sequence>
<organism evidence="1 2">
    <name type="scientific">Hanamia caeni</name>
    <dbReference type="NCBI Taxonomy" id="2294116"/>
    <lineage>
        <taxon>Bacteria</taxon>
        <taxon>Pseudomonadati</taxon>
        <taxon>Bacteroidota</taxon>
        <taxon>Chitinophagia</taxon>
        <taxon>Chitinophagales</taxon>
        <taxon>Chitinophagaceae</taxon>
        <taxon>Hanamia</taxon>
    </lineage>
</organism>